<dbReference type="GO" id="GO:0005886">
    <property type="term" value="C:plasma membrane"/>
    <property type="evidence" value="ECO:0007669"/>
    <property type="project" value="UniProtKB-SubCell"/>
</dbReference>
<keyword evidence="2 8" id="KW-1003">Cell membrane</keyword>
<evidence type="ECO:0000313" key="10">
    <source>
        <dbReference type="Proteomes" id="UP000183047"/>
    </source>
</evidence>
<feature type="transmembrane region" description="Helical" evidence="8">
    <location>
        <begin position="44"/>
        <end position="63"/>
    </location>
</feature>
<dbReference type="EMBL" id="FMUR01000005">
    <property type="protein sequence ID" value="SCX94405.1"/>
    <property type="molecule type" value="Genomic_DNA"/>
</dbReference>
<dbReference type="GO" id="GO:0005384">
    <property type="term" value="F:manganese ion transmembrane transporter activity"/>
    <property type="evidence" value="ECO:0007669"/>
    <property type="project" value="UniProtKB-UniRule"/>
</dbReference>
<dbReference type="AlphaFoldDB" id="A0A1G5BW32"/>
<feature type="transmembrane region" description="Helical" evidence="8">
    <location>
        <begin position="157"/>
        <end position="178"/>
    </location>
</feature>
<evidence type="ECO:0000313" key="9">
    <source>
        <dbReference type="EMBL" id="SCX94405.1"/>
    </source>
</evidence>
<feature type="transmembrane region" description="Helical" evidence="8">
    <location>
        <begin position="6"/>
        <end position="32"/>
    </location>
</feature>
<keyword evidence="10" id="KW-1185">Reference proteome</keyword>
<evidence type="ECO:0000256" key="6">
    <source>
        <dbReference type="ARBA" id="ARBA00023136"/>
    </source>
</evidence>
<gene>
    <name evidence="8" type="primary">mntP</name>
    <name evidence="9" type="ORF">SAMN02910451_00848</name>
</gene>
<comment type="subcellular location">
    <subcellularLocation>
        <location evidence="8">Cell membrane</location>
        <topology evidence="8">Multi-pass membrane protein</topology>
    </subcellularLocation>
</comment>
<feature type="transmembrane region" description="Helical" evidence="8">
    <location>
        <begin position="75"/>
        <end position="94"/>
    </location>
</feature>
<evidence type="ECO:0000256" key="5">
    <source>
        <dbReference type="ARBA" id="ARBA00023065"/>
    </source>
</evidence>
<dbReference type="Pfam" id="PF02659">
    <property type="entry name" value="Mntp"/>
    <property type="match status" value="1"/>
</dbReference>
<comment type="similarity">
    <text evidence="8">Belongs to the MntP (TC 9.B.29) family.</text>
</comment>
<keyword evidence="1 8" id="KW-0813">Transport</keyword>
<proteinExistence type="inferred from homology"/>
<protein>
    <recommendedName>
        <fullName evidence="8">Putative manganese efflux pump MntP</fullName>
    </recommendedName>
</protein>
<comment type="function">
    <text evidence="8">Probably functions as a manganese efflux pump.</text>
</comment>
<evidence type="ECO:0000256" key="8">
    <source>
        <dbReference type="HAMAP-Rule" id="MF_01521"/>
    </source>
</evidence>
<accession>A0A1G5BW32</accession>
<dbReference type="PANTHER" id="PTHR35529:SF1">
    <property type="entry name" value="MANGANESE EFFLUX PUMP MNTP-RELATED"/>
    <property type="match status" value="1"/>
</dbReference>
<reference evidence="10" key="1">
    <citation type="submission" date="2016-10" db="EMBL/GenBank/DDBJ databases">
        <authorList>
            <person name="Varghese N."/>
            <person name="Submissions S."/>
        </authorList>
    </citation>
    <scope>NUCLEOTIDE SEQUENCE [LARGE SCALE GENOMIC DNA]</scope>
    <source>
        <strain evidence="10">XBD2006</strain>
    </source>
</reference>
<dbReference type="PANTHER" id="PTHR35529">
    <property type="entry name" value="MANGANESE EFFLUX PUMP MNTP-RELATED"/>
    <property type="match status" value="1"/>
</dbReference>
<evidence type="ECO:0000256" key="1">
    <source>
        <dbReference type="ARBA" id="ARBA00022448"/>
    </source>
</evidence>
<dbReference type="Proteomes" id="UP000183047">
    <property type="component" value="Unassembled WGS sequence"/>
</dbReference>
<dbReference type="InterPro" id="IPR022929">
    <property type="entry name" value="Put_MntP"/>
</dbReference>
<evidence type="ECO:0000256" key="7">
    <source>
        <dbReference type="ARBA" id="ARBA00023211"/>
    </source>
</evidence>
<dbReference type="InterPro" id="IPR003810">
    <property type="entry name" value="Mntp/YtaF"/>
</dbReference>
<keyword evidence="7 8" id="KW-0464">Manganese</keyword>
<keyword evidence="5 8" id="KW-0406">Ion transport</keyword>
<dbReference type="OrthoDB" id="9811590at2"/>
<evidence type="ECO:0000256" key="4">
    <source>
        <dbReference type="ARBA" id="ARBA00022989"/>
    </source>
</evidence>
<dbReference type="HAMAP" id="MF_01521">
    <property type="entry name" value="MntP_pump"/>
    <property type="match status" value="1"/>
</dbReference>
<keyword evidence="3 8" id="KW-0812">Transmembrane</keyword>
<evidence type="ECO:0000256" key="2">
    <source>
        <dbReference type="ARBA" id="ARBA00022475"/>
    </source>
</evidence>
<feature type="transmembrane region" description="Helical" evidence="8">
    <location>
        <begin position="190"/>
        <end position="209"/>
    </location>
</feature>
<keyword evidence="4 8" id="KW-1133">Transmembrane helix</keyword>
<dbReference type="RefSeq" id="WP_074461587.1">
    <property type="nucleotide sequence ID" value="NZ_FMUR01000005.1"/>
</dbReference>
<evidence type="ECO:0000256" key="3">
    <source>
        <dbReference type="ARBA" id="ARBA00022692"/>
    </source>
</evidence>
<name>A0A1G5BW32_9FIRM</name>
<keyword evidence="6 8" id="KW-0472">Membrane</keyword>
<organism evidence="9 10">
    <name type="scientific">Butyrivibrio hungatei</name>
    <dbReference type="NCBI Taxonomy" id="185008"/>
    <lineage>
        <taxon>Bacteria</taxon>
        <taxon>Bacillati</taxon>
        <taxon>Bacillota</taxon>
        <taxon>Clostridia</taxon>
        <taxon>Lachnospirales</taxon>
        <taxon>Lachnospiraceae</taxon>
        <taxon>Butyrivibrio</taxon>
    </lineage>
</organism>
<sequence length="210" mass="22767">MANTILFFVNSVMLGLGLAMDAFSVSLANGFADTKMSRRRRLEISGVYAVFQFIMPFIGWFLVHNAANIFSGLNVLIPWIALFLLAFIGGKMLIEGWHERKCYSGKNCKDCKNTECVNKDPSSFSKTLSNKTLMIQGIATSIDALSVGFTISQYGVLMVLVCVAIIGAVTWVVCYVGLKLGIKFGTKLAGNAKIVGGLILIGIGLEIFFG</sequence>